<feature type="transmembrane region" description="Helical" evidence="10">
    <location>
        <begin position="767"/>
        <end position="787"/>
    </location>
</feature>
<dbReference type="InterPro" id="IPR027256">
    <property type="entry name" value="P-typ_ATPase_IB"/>
</dbReference>
<dbReference type="NCBIfam" id="TIGR01525">
    <property type="entry name" value="ATPase-IB_hvy"/>
    <property type="match status" value="1"/>
</dbReference>
<dbReference type="InterPro" id="IPR006121">
    <property type="entry name" value="HMA_dom"/>
</dbReference>
<dbReference type="SFLD" id="SFLDG00002">
    <property type="entry name" value="C1.7:_P-type_atpase_like"/>
    <property type="match status" value="1"/>
</dbReference>
<dbReference type="SUPFAM" id="SSF56784">
    <property type="entry name" value="HAD-like"/>
    <property type="match status" value="1"/>
</dbReference>
<keyword evidence="10" id="KW-1003">Cell membrane</keyword>
<comment type="subcellular location">
    <subcellularLocation>
        <location evidence="1">Cell membrane</location>
        <topology evidence="1">Multi-pass membrane protein</topology>
    </subcellularLocation>
</comment>
<dbReference type="InterPro" id="IPR018303">
    <property type="entry name" value="ATPase_P-typ_P_site"/>
</dbReference>
<dbReference type="InterPro" id="IPR044492">
    <property type="entry name" value="P_typ_ATPase_HD_dom"/>
</dbReference>
<dbReference type="InterPro" id="IPR059000">
    <property type="entry name" value="ATPase_P-type_domA"/>
</dbReference>
<evidence type="ECO:0000256" key="10">
    <source>
        <dbReference type="RuleBase" id="RU362081"/>
    </source>
</evidence>
<dbReference type="PROSITE" id="PS50846">
    <property type="entry name" value="HMA_2"/>
    <property type="match status" value="1"/>
</dbReference>
<feature type="transmembrane region" description="Helical" evidence="10">
    <location>
        <begin position="270"/>
        <end position="288"/>
    </location>
</feature>
<evidence type="ECO:0000256" key="7">
    <source>
        <dbReference type="ARBA" id="ARBA00022967"/>
    </source>
</evidence>
<dbReference type="EMBL" id="BJZR01000037">
    <property type="protein sequence ID" value="GEO92272.1"/>
    <property type="molecule type" value="Genomic_DNA"/>
</dbReference>
<keyword evidence="6 10" id="KW-0067">ATP-binding</keyword>
<evidence type="ECO:0000259" key="12">
    <source>
        <dbReference type="PROSITE" id="PS50846"/>
    </source>
</evidence>
<dbReference type="Gene3D" id="2.70.150.10">
    <property type="entry name" value="Calcium-transporting ATPase, cytoplasmic transduction domain A"/>
    <property type="match status" value="1"/>
</dbReference>
<dbReference type="NCBIfam" id="TIGR01511">
    <property type="entry name" value="ATPase-IB1_Cu"/>
    <property type="match status" value="1"/>
</dbReference>
<dbReference type="SFLD" id="SFLDS00003">
    <property type="entry name" value="Haloacid_Dehalogenase"/>
    <property type="match status" value="1"/>
</dbReference>
<dbReference type="GO" id="GO:0055070">
    <property type="term" value="P:copper ion homeostasis"/>
    <property type="evidence" value="ECO:0007669"/>
    <property type="project" value="TreeGrafter"/>
</dbReference>
<evidence type="ECO:0000256" key="1">
    <source>
        <dbReference type="ARBA" id="ARBA00004651"/>
    </source>
</evidence>
<dbReference type="InterPro" id="IPR036412">
    <property type="entry name" value="HAD-like_sf"/>
</dbReference>
<keyword evidence="9 10" id="KW-0472">Membrane</keyword>
<comment type="similarity">
    <text evidence="2 10">Belongs to the cation transport ATPase (P-type) (TC 3.A.3) family. Type IB subfamily.</text>
</comment>
<dbReference type="Pfam" id="PF00403">
    <property type="entry name" value="HMA"/>
    <property type="match status" value="1"/>
</dbReference>
<feature type="region of interest" description="Disordered" evidence="11">
    <location>
        <begin position="82"/>
        <end position="150"/>
    </location>
</feature>
<dbReference type="FunFam" id="2.70.150.10:FF:000002">
    <property type="entry name" value="Copper-transporting ATPase 1, putative"/>
    <property type="match status" value="1"/>
</dbReference>
<evidence type="ECO:0000256" key="11">
    <source>
        <dbReference type="SAM" id="MobiDB-lite"/>
    </source>
</evidence>
<feature type="transmembrane region" description="Helical" evidence="10">
    <location>
        <begin position="793"/>
        <end position="812"/>
    </location>
</feature>
<dbReference type="OrthoDB" id="9814270at2"/>
<name>A0A0U3GNR6_9MICC</name>
<dbReference type="Gene3D" id="3.40.50.1000">
    <property type="entry name" value="HAD superfamily/HAD-like"/>
    <property type="match status" value="1"/>
</dbReference>
<organism evidence="13 15">
    <name type="scientific">Kocuria flava</name>
    <dbReference type="NCBI Taxonomy" id="446860"/>
    <lineage>
        <taxon>Bacteria</taxon>
        <taxon>Bacillati</taxon>
        <taxon>Actinomycetota</taxon>
        <taxon>Actinomycetes</taxon>
        <taxon>Micrococcales</taxon>
        <taxon>Micrococcaceae</taxon>
        <taxon>Kocuria</taxon>
    </lineage>
</organism>
<evidence type="ECO:0000313" key="14">
    <source>
        <dbReference type="EMBL" id="GEO92272.1"/>
    </source>
</evidence>
<dbReference type="NCBIfam" id="TIGR01494">
    <property type="entry name" value="ATPase_P-type"/>
    <property type="match status" value="1"/>
</dbReference>
<keyword evidence="7" id="KW-1278">Translocase</keyword>
<dbReference type="InterPro" id="IPR023298">
    <property type="entry name" value="ATPase_P-typ_TM_dom_sf"/>
</dbReference>
<dbReference type="Proteomes" id="UP000057181">
    <property type="component" value="Chromosome"/>
</dbReference>
<dbReference type="Gene3D" id="3.30.70.100">
    <property type="match status" value="1"/>
</dbReference>
<keyword evidence="5 10" id="KW-0547">Nucleotide-binding</keyword>
<sequence>MSEHETTAVMEVKGVRWASSKAVAEAALSRRPGVLRVEANPVSQTANVTYDPGRTSIKDLTGWVRECGYHCAGQSVPDHVCDPLQEDGTAAGRTGHRGTGDRSGSGLDPADHGTRVVKASPAPAHAEGTHGDTPARPGQDAPAGHGQHGVRDAQEVMGHGGGGMSMEAMIRDMRNRFLVAAILSVPITLWSPIGREVLGFTVPAPFGLRDDVFALILSLPVIFYSAWIFFDGAYRALKARTLDMMVLVAVGVGAGWVYSLIVTLTGGGEVFYEAATVLATFVLLGHWVEMRARGGANDAVRTLLELAPSKALVIRDGDTVEIPTAEVMPGDLMLVRPGSKVPTDGVVEDGESEIDESMVTGESLPVAKSAGSEVIGASVNTTGTLRVRATKVGADTALAQIVALVQEAQNSKAPGQRLADRAAFWLVFVALIGGSGTFLVWWLAGASIAQAILFAITVVVITCPDALGLATPTAIMVGTGLGAKRGVLFKNATALETAARIDTVVIDKTGTLTKGEPEVTDFITHGIGEDELLGLVAAVERESEHPLAAAVVNYAEDRGVPALTASNFRNVPGHGAGATVNGRQVFVGNRKLMVAESVDITPVAEQREALASTGRTAVLVAVDGAAAGVIALADAARETAAPAVAAMHEAGVEVVMLTGDNEATAKRIAAQLGIDTVIAEVLPEDKSAKVAELQAAGKRVAMVGDGVNDAPALAKADLGIAIGAGTDVAIETADVVLMRSDPLDVPIALRIGAGTVRKMRQNLTWAIGYNVVALPIAAGVFYPAYGIMLSPEIAAISMSGSSVIVAVNALLLKRLRLPEPPESTSAARVQPDLAPAGSR</sequence>
<keyword evidence="16" id="KW-1185">Reference proteome</keyword>
<protein>
    <submittedName>
        <fullName evidence="13">ATPase P</fullName>
    </submittedName>
    <submittedName>
        <fullName evidence="14">Copper-translocating P-type ATPase</fullName>
    </submittedName>
</protein>
<accession>A0A0U3GNR6</accession>
<evidence type="ECO:0000256" key="5">
    <source>
        <dbReference type="ARBA" id="ARBA00022741"/>
    </source>
</evidence>
<dbReference type="CDD" id="cd00371">
    <property type="entry name" value="HMA"/>
    <property type="match status" value="1"/>
</dbReference>
<dbReference type="InterPro" id="IPR023299">
    <property type="entry name" value="ATPase_P-typ_cyto_dom_N"/>
</dbReference>
<evidence type="ECO:0000313" key="16">
    <source>
        <dbReference type="Proteomes" id="UP000321155"/>
    </source>
</evidence>
<dbReference type="GO" id="GO:0005507">
    <property type="term" value="F:copper ion binding"/>
    <property type="evidence" value="ECO:0007669"/>
    <property type="project" value="TreeGrafter"/>
</dbReference>
<feature type="transmembrane region" description="Helical" evidence="10">
    <location>
        <begin position="213"/>
        <end position="230"/>
    </location>
</feature>
<evidence type="ECO:0000256" key="8">
    <source>
        <dbReference type="ARBA" id="ARBA00022989"/>
    </source>
</evidence>
<dbReference type="SUPFAM" id="SSF55008">
    <property type="entry name" value="HMA, heavy metal-associated domain"/>
    <property type="match status" value="1"/>
</dbReference>
<evidence type="ECO:0000256" key="9">
    <source>
        <dbReference type="ARBA" id="ARBA00023136"/>
    </source>
</evidence>
<dbReference type="Gene3D" id="3.40.1110.10">
    <property type="entry name" value="Calcium-transporting ATPase, cytoplasmic domain N"/>
    <property type="match status" value="1"/>
</dbReference>
<dbReference type="AlphaFoldDB" id="A0A0U3GNR6"/>
<feature type="transmembrane region" description="Helical" evidence="10">
    <location>
        <begin position="422"/>
        <end position="442"/>
    </location>
</feature>
<evidence type="ECO:0000256" key="4">
    <source>
        <dbReference type="ARBA" id="ARBA00022723"/>
    </source>
</evidence>
<dbReference type="InterPro" id="IPR036163">
    <property type="entry name" value="HMA_dom_sf"/>
</dbReference>
<feature type="domain" description="HMA" evidence="12">
    <location>
        <begin position="6"/>
        <end position="72"/>
    </location>
</feature>
<dbReference type="GO" id="GO:0016887">
    <property type="term" value="F:ATP hydrolysis activity"/>
    <property type="evidence" value="ECO:0007669"/>
    <property type="project" value="InterPro"/>
</dbReference>
<dbReference type="PRINTS" id="PR00119">
    <property type="entry name" value="CATATPASE"/>
</dbReference>
<evidence type="ECO:0000313" key="13">
    <source>
        <dbReference type="EMBL" id="ALU40851.1"/>
    </source>
</evidence>
<reference evidence="13 15" key="1">
    <citation type="submission" date="2015-11" db="EMBL/GenBank/DDBJ databases">
        <title>Complete Genome Sequence of Kocuria flava strain HO-9041.</title>
        <authorList>
            <person name="Zhou M."/>
            <person name="Dai J."/>
        </authorList>
    </citation>
    <scope>NUCLEOTIDE SEQUENCE [LARGE SCALE GENOMIC DNA]</scope>
    <source>
        <strain evidence="13 15">HO-9041</strain>
    </source>
</reference>
<dbReference type="Pfam" id="PF00122">
    <property type="entry name" value="E1-E2_ATPase"/>
    <property type="match status" value="1"/>
</dbReference>
<proteinExistence type="inferred from homology"/>
<dbReference type="Proteomes" id="UP000321155">
    <property type="component" value="Unassembled WGS sequence"/>
</dbReference>
<feature type="transmembrane region" description="Helical" evidence="10">
    <location>
        <begin position="176"/>
        <end position="193"/>
    </location>
</feature>
<evidence type="ECO:0000256" key="2">
    <source>
        <dbReference type="ARBA" id="ARBA00006024"/>
    </source>
</evidence>
<keyword evidence="3 10" id="KW-0812">Transmembrane</keyword>
<dbReference type="RefSeq" id="WP_058859530.1">
    <property type="nucleotide sequence ID" value="NZ_BJZR01000037.1"/>
</dbReference>
<dbReference type="CDD" id="cd02094">
    <property type="entry name" value="P-type_ATPase_Cu-like"/>
    <property type="match status" value="1"/>
</dbReference>
<dbReference type="EMBL" id="CP013254">
    <property type="protein sequence ID" value="ALU40851.1"/>
    <property type="molecule type" value="Genomic_DNA"/>
</dbReference>
<dbReference type="KEGG" id="kfv:AS188_15105"/>
<dbReference type="InterPro" id="IPR001757">
    <property type="entry name" value="P_typ_ATPase"/>
</dbReference>
<keyword evidence="8 10" id="KW-1133">Transmembrane helix</keyword>
<keyword evidence="4 10" id="KW-0479">Metal-binding</keyword>
<evidence type="ECO:0000313" key="15">
    <source>
        <dbReference type="Proteomes" id="UP000057181"/>
    </source>
</evidence>
<dbReference type="GO" id="GO:0043682">
    <property type="term" value="F:P-type divalent copper transporter activity"/>
    <property type="evidence" value="ECO:0007669"/>
    <property type="project" value="TreeGrafter"/>
</dbReference>
<dbReference type="GO" id="GO:0005886">
    <property type="term" value="C:plasma membrane"/>
    <property type="evidence" value="ECO:0007669"/>
    <property type="project" value="UniProtKB-SubCell"/>
</dbReference>
<evidence type="ECO:0000256" key="3">
    <source>
        <dbReference type="ARBA" id="ARBA00022692"/>
    </source>
</evidence>
<dbReference type="PROSITE" id="PS00154">
    <property type="entry name" value="ATPASE_E1_E2"/>
    <property type="match status" value="1"/>
</dbReference>
<dbReference type="Pfam" id="PF00702">
    <property type="entry name" value="Hydrolase"/>
    <property type="match status" value="1"/>
</dbReference>
<feature type="transmembrane region" description="Helical" evidence="10">
    <location>
        <begin position="242"/>
        <end position="264"/>
    </location>
</feature>
<dbReference type="InterPro" id="IPR023214">
    <property type="entry name" value="HAD_sf"/>
</dbReference>
<reference evidence="14 16" key="2">
    <citation type="submission" date="2019-07" db="EMBL/GenBank/DDBJ databases">
        <title>Whole genome shotgun sequence of Kocuria flava NBRC 107626.</title>
        <authorList>
            <person name="Hosoyama A."/>
            <person name="Uohara A."/>
            <person name="Ohji S."/>
            <person name="Ichikawa N."/>
        </authorList>
    </citation>
    <scope>NUCLEOTIDE SEQUENCE [LARGE SCALE GENOMIC DNA]</scope>
    <source>
        <strain evidence="14 16">NBRC 107626</strain>
    </source>
</reference>
<dbReference type="InterPro" id="IPR008250">
    <property type="entry name" value="ATPase_P-typ_transduc_dom_A_sf"/>
</dbReference>
<dbReference type="SUPFAM" id="SSF81653">
    <property type="entry name" value="Calcium ATPase, transduction domain A"/>
    <property type="match status" value="1"/>
</dbReference>
<dbReference type="SUPFAM" id="SSF81665">
    <property type="entry name" value="Calcium ATPase, transmembrane domain M"/>
    <property type="match status" value="1"/>
</dbReference>
<dbReference type="PANTHER" id="PTHR43520">
    <property type="entry name" value="ATP7, ISOFORM B"/>
    <property type="match status" value="1"/>
</dbReference>
<feature type="transmembrane region" description="Helical" evidence="10">
    <location>
        <begin position="448"/>
        <end position="467"/>
    </location>
</feature>
<dbReference type="SFLD" id="SFLDF00027">
    <property type="entry name" value="p-type_atpase"/>
    <property type="match status" value="1"/>
</dbReference>
<dbReference type="GO" id="GO:0005524">
    <property type="term" value="F:ATP binding"/>
    <property type="evidence" value="ECO:0007669"/>
    <property type="project" value="UniProtKB-UniRule"/>
</dbReference>
<evidence type="ECO:0000256" key="6">
    <source>
        <dbReference type="ARBA" id="ARBA00022840"/>
    </source>
</evidence>
<dbReference type="PANTHER" id="PTHR43520:SF8">
    <property type="entry name" value="P-TYPE CU(+) TRANSPORTER"/>
    <property type="match status" value="1"/>
</dbReference>
<dbReference type="STRING" id="446860.AS188_15105"/>
<gene>
    <name evidence="13" type="ORF">AS188_15105</name>
    <name evidence="14" type="ORF">KFL01_15780</name>
</gene>